<evidence type="ECO:0000313" key="1">
    <source>
        <dbReference type="EMBL" id="EZA46968.1"/>
    </source>
</evidence>
<dbReference type="AlphaFoldDB" id="A0A026VT59"/>
<feature type="non-terminal residue" evidence="1">
    <location>
        <position position="1"/>
    </location>
</feature>
<proteinExistence type="predicted"/>
<dbReference type="EMBL" id="KK108049">
    <property type="protein sequence ID" value="EZA46968.1"/>
    <property type="molecule type" value="Genomic_DNA"/>
</dbReference>
<protein>
    <submittedName>
        <fullName evidence="1">Uncharacterized protein</fullName>
    </submittedName>
</protein>
<dbReference type="Proteomes" id="UP000053097">
    <property type="component" value="Unassembled WGS sequence"/>
</dbReference>
<accession>A0A026VT59</accession>
<organism evidence="1 2">
    <name type="scientific">Ooceraea biroi</name>
    <name type="common">Clonal raider ant</name>
    <name type="synonym">Cerapachys biroi</name>
    <dbReference type="NCBI Taxonomy" id="2015173"/>
    <lineage>
        <taxon>Eukaryota</taxon>
        <taxon>Metazoa</taxon>
        <taxon>Ecdysozoa</taxon>
        <taxon>Arthropoda</taxon>
        <taxon>Hexapoda</taxon>
        <taxon>Insecta</taxon>
        <taxon>Pterygota</taxon>
        <taxon>Neoptera</taxon>
        <taxon>Endopterygota</taxon>
        <taxon>Hymenoptera</taxon>
        <taxon>Apocrita</taxon>
        <taxon>Aculeata</taxon>
        <taxon>Formicoidea</taxon>
        <taxon>Formicidae</taxon>
        <taxon>Dorylinae</taxon>
        <taxon>Ooceraea</taxon>
    </lineage>
</organism>
<sequence>RTRGREGGKVVLREITGTHATALPSRLGSVALEILRRNSVTAAITPGSGWRRCTIKTDRTWNCRSVCMSYASKINRKSKS</sequence>
<keyword evidence="2" id="KW-1185">Reference proteome</keyword>
<evidence type="ECO:0000313" key="2">
    <source>
        <dbReference type="Proteomes" id="UP000053097"/>
    </source>
</evidence>
<gene>
    <name evidence="1" type="ORF">X777_16821</name>
</gene>
<name>A0A026VT59_OOCBI</name>
<reference evidence="1 2" key="1">
    <citation type="journal article" date="2014" name="Curr. Biol.">
        <title>The genome of the clonal raider ant Cerapachys biroi.</title>
        <authorList>
            <person name="Oxley P.R."/>
            <person name="Ji L."/>
            <person name="Fetter-Pruneda I."/>
            <person name="McKenzie S.K."/>
            <person name="Li C."/>
            <person name="Hu H."/>
            <person name="Zhang G."/>
            <person name="Kronauer D.J."/>
        </authorList>
    </citation>
    <scope>NUCLEOTIDE SEQUENCE [LARGE SCALE GENOMIC DNA]</scope>
</reference>